<name>A0A7S4QUE9_9DINO</name>
<organism evidence="2">
    <name type="scientific">Alexandrium monilatum</name>
    <dbReference type="NCBI Taxonomy" id="311494"/>
    <lineage>
        <taxon>Eukaryota</taxon>
        <taxon>Sar</taxon>
        <taxon>Alveolata</taxon>
        <taxon>Dinophyceae</taxon>
        <taxon>Gonyaulacales</taxon>
        <taxon>Pyrocystaceae</taxon>
        <taxon>Alexandrium</taxon>
    </lineage>
</organism>
<sequence length="436" mass="46627">MSSETPAPQYVEDFFQHCFGFNEKSILYAEVQERFAVEDDGFTLVAKENGRRFQAGHFSCPSLGSLREQAREAAKQESAAGASPDPSAPPLTVRHVVTSDALADHADPQHRGALFQVASQFNCLEFTSMKRTPEDGIRGYAHDRTQGPACAIACAPATVFRNYFVPVSRGEGKGPQIGQTAELQINSLDGIEALLGNQESPPAQASSIMSSLGCCSAPPQVEGESKARYFFVENGYVCSETERLAKLKAKLEEMGPAGKDDLRAALRVGFAQGSEVVFKAFVPFEGLLPLPPPADGDAVERQEVSQIFCAAAKVNTSFANPSDWESFARLLLEATYEASLWAGVVNMFAARRKAQAKGVPPPPGCHRVMLTLVGGGVFGNELDWIVEALNQAIATVASAAPPGGWGLEVCLTHFQSINPALEKAVYLGAPIGSWGS</sequence>
<evidence type="ECO:0000313" key="2">
    <source>
        <dbReference type="EMBL" id="CAE4592054.1"/>
    </source>
</evidence>
<reference evidence="2" key="1">
    <citation type="submission" date="2021-01" db="EMBL/GenBank/DDBJ databases">
        <authorList>
            <person name="Corre E."/>
            <person name="Pelletier E."/>
            <person name="Niang G."/>
            <person name="Scheremetjew M."/>
            <person name="Finn R."/>
            <person name="Kale V."/>
            <person name="Holt S."/>
            <person name="Cochrane G."/>
            <person name="Meng A."/>
            <person name="Brown T."/>
            <person name="Cohen L."/>
        </authorList>
    </citation>
    <scope>NUCLEOTIDE SEQUENCE</scope>
    <source>
        <strain evidence="2">CCMP3105</strain>
    </source>
</reference>
<dbReference type="AlphaFoldDB" id="A0A7S4QUE9"/>
<protein>
    <submittedName>
        <fullName evidence="2">Uncharacterized protein</fullName>
    </submittedName>
</protein>
<feature type="region of interest" description="Disordered" evidence="1">
    <location>
        <begin position="73"/>
        <end position="92"/>
    </location>
</feature>
<proteinExistence type="predicted"/>
<accession>A0A7S4QUE9</accession>
<dbReference type="PANTHER" id="PTHR35609:SF1">
    <property type="entry name" value="MACRO DOMAIN-CONTAINING PROTEIN"/>
    <property type="match status" value="1"/>
</dbReference>
<gene>
    <name evidence="2" type="ORF">AMON00008_LOCUS24734</name>
</gene>
<evidence type="ECO:0000256" key="1">
    <source>
        <dbReference type="SAM" id="MobiDB-lite"/>
    </source>
</evidence>
<dbReference type="EMBL" id="HBNR01035988">
    <property type="protein sequence ID" value="CAE4592054.1"/>
    <property type="molecule type" value="Transcribed_RNA"/>
</dbReference>
<dbReference type="PANTHER" id="PTHR35609">
    <property type="entry name" value="MACRO DOMAIN-CONTAINING PROTEIN"/>
    <property type="match status" value="1"/>
</dbReference>